<comment type="caution">
    <text evidence="2">The sequence shown here is derived from an EMBL/GenBank/DDBJ whole genome shotgun (WGS) entry which is preliminary data.</text>
</comment>
<dbReference type="InterPro" id="IPR036059">
    <property type="entry name" value="TldD/PmbA_sf"/>
</dbReference>
<dbReference type="PANTHER" id="PTHR30624:SF4">
    <property type="entry name" value="METALLOPROTEASE TLDD"/>
    <property type="match status" value="1"/>
</dbReference>
<organism evidence="2">
    <name type="scientific">mine drainage metagenome</name>
    <dbReference type="NCBI Taxonomy" id="410659"/>
    <lineage>
        <taxon>unclassified sequences</taxon>
        <taxon>metagenomes</taxon>
        <taxon>ecological metagenomes</taxon>
    </lineage>
</organism>
<dbReference type="PANTHER" id="PTHR30624">
    <property type="entry name" value="UNCHARACTERIZED PROTEIN TLDD AND PMBA"/>
    <property type="match status" value="1"/>
</dbReference>
<dbReference type="InterPro" id="IPR045570">
    <property type="entry name" value="Metalloprtase-TldD/E_cen_dom"/>
</dbReference>
<reference evidence="2" key="1">
    <citation type="submission" date="2013-08" db="EMBL/GenBank/DDBJ databases">
        <authorList>
            <person name="Mendez C."/>
            <person name="Richter M."/>
            <person name="Ferrer M."/>
            <person name="Sanchez J."/>
        </authorList>
    </citation>
    <scope>NUCLEOTIDE SEQUENCE</scope>
</reference>
<dbReference type="InterPro" id="IPR051463">
    <property type="entry name" value="Peptidase_U62_metallo"/>
</dbReference>
<evidence type="ECO:0000313" key="2">
    <source>
        <dbReference type="EMBL" id="EQD80808.1"/>
    </source>
</evidence>
<dbReference type="InterPro" id="IPR035068">
    <property type="entry name" value="TldD/PmbA_N"/>
</dbReference>
<feature type="non-terminal residue" evidence="2">
    <location>
        <position position="118"/>
    </location>
</feature>
<name>T1CG72_9ZZZZ</name>
<gene>
    <name evidence="2" type="ORF">B1A_00493</name>
</gene>
<dbReference type="GO" id="GO:0008237">
    <property type="term" value="F:metallopeptidase activity"/>
    <property type="evidence" value="ECO:0007669"/>
    <property type="project" value="InterPro"/>
</dbReference>
<dbReference type="Pfam" id="PF19290">
    <property type="entry name" value="PmbA_TldD_2nd"/>
    <property type="match status" value="1"/>
</dbReference>
<dbReference type="SUPFAM" id="SSF111283">
    <property type="entry name" value="Putative modulator of DNA gyrase, PmbA/TldD"/>
    <property type="match status" value="1"/>
</dbReference>
<dbReference type="GO" id="GO:0005829">
    <property type="term" value="C:cytosol"/>
    <property type="evidence" value="ECO:0007669"/>
    <property type="project" value="TreeGrafter"/>
</dbReference>
<dbReference type="EMBL" id="AUZX01000373">
    <property type="protein sequence ID" value="EQD80808.1"/>
    <property type="molecule type" value="Genomic_DNA"/>
</dbReference>
<dbReference type="GO" id="GO:0006508">
    <property type="term" value="P:proteolysis"/>
    <property type="evidence" value="ECO:0007669"/>
    <property type="project" value="InterPro"/>
</dbReference>
<feature type="domain" description="Metalloprotease TldD/E central" evidence="1">
    <location>
        <begin position="7"/>
        <end position="78"/>
    </location>
</feature>
<reference evidence="2" key="2">
    <citation type="journal article" date="2014" name="ISME J.">
        <title>Microbial stratification in low pH oxic and suboxic macroscopic growths along an acid mine drainage.</title>
        <authorList>
            <person name="Mendez-Garcia C."/>
            <person name="Mesa V."/>
            <person name="Sprenger R.R."/>
            <person name="Richter M."/>
            <person name="Diez M.S."/>
            <person name="Solano J."/>
            <person name="Bargiela R."/>
            <person name="Golyshina O.V."/>
            <person name="Manteca A."/>
            <person name="Ramos J.L."/>
            <person name="Gallego J.R."/>
            <person name="Llorente I."/>
            <person name="Martins Dos Santos V.A."/>
            <person name="Jensen O.N."/>
            <person name="Pelaez A.I."/>
            <person name="Sanchez J."/>
            <person name="Ferrer M."/>
        </authorList>
    </citation>
    <scope>NUCLEOTIDE SEQUENCE</scope>
</reference>
<evidence type="ECO:0000259" key="1">
    <source>
        <dbReference type="Pfam" id="PF19290"/>
    </source>
</evidence>
<accession>T1CG72</accession>
<dbReference type="AlphaFoldDB" id="T1CG72"/>
<dbReference type="Gene3D" id="3.30.2290.10">
    <property type="entry name" value="PmbA/TldD superfamily"/>
    <property type="match status" value="1"/>
</dbReference>
<proteinExistence type="predicted"/>
<protein>
    <submittedName>
        <fullName evidence="2">TldD protein</fullName>
    </submittedName>
</protein>
<sequence length="118" mass="12090">MSLAAGLDTVLVAAADGTLAADVRPLVRLNVQVIVEAEGRREQGYAGGGGRYSLEELLGNGRPQHLADEAVHAALVNLEAIAAPAGSMTVVLGPGWPGVMLHEAVGHGLEGDFNRKGT</sequence>